<organism evidence="2 3">
    <name type="scientific">Araneus ventricosus</name>
    <name type="common">Orbweaver spider</name>
    <name type="synonym">Epeira ventricosa</name>
    <dbReference type="NCBI Taxonomy" id="182803"/>
    <lineage>
        <taxon>Eukaryota</taxon>
        <taxon>Metazoa</taxon>
        <taxon>Ecdysozoa</taxon>
        <taxon>Arthropoda</taxon>
        <taxon>Chelicerata</taxon>
        <taxon>Arachnida</taxon>
        <taxon>Araneae</taxon>
        <taxon>Araneomorphae</taxon>
        <taxon>Entelegynae</taxon>
        <taxon>Araneoidea</taxon>
        <taxon>Araneidae</taxon>
        <taxon>Araneus</taxon>
    </lineage>
</organism>
<evidence type="ECO:0000259" key="1">
    <source>
        <dbReference type="Pfam" id="PF01425"/>
    </source>
</evidence>
<dbReference type="PANTHER" id="PTHR43372:SF4">
    <property type="entry name" value="FATTY-ACID AMIDE HYDROLASE 2"/>
    <property type="match status" value="1"/>
</dbReference>
<evidence type="ECO:0000313" key="2">
    <source>
        <dbReference type="EMBL" id="GBL95034.1"/>
    </source>
</evidence>
<dbReference type="Proteomes" id="UP000499080">
    <property type="component" value="Unassembled WGS sequence"/>
</dbReference>
<dbReference type="SUPFAM" id="SSF75304">
    <property type="entry name" value="Amidase signature (AS) enzymes"/>
    <property type="match status" value="1"/>
</dbReference>
<dbReference type="GO" id="GO:0012505">
    <property type="term" value="C:endomembrane system"/>
    <property type="evidence" value="ECO:0007669"/>
    <property type="project" value="TreeGrafter"/>
</dbReference>
<sequence>MGTLILQFAVKWRCGESALIAAGGSILGIGNDLLGSLRIPAHFTGIFSHKPTRGLIPNEGCFPPENPGKPSKPSDTEIYKYVSTGPMCRYAEDLIISMKSLSSANRISLNFDEKRQNFIFQDARDWTTEFAKILDKKIPSPDPTSPRCSYNSEVILIPQHVLRQYLTFSACPTHCPMGFTKQGLPYGIQIVGRANKNSSYDRTCAVELEKGVRWLEDLLVRFKYFKKRCDTV</sequence>
<dbReference type="OrthoDB" id="6423370at2759"/>
<reference evidence="2 3" key="1">
    <citation type="journal article" date="2019" name="Sci. Rep.">
        <title>Orb-weaving spider Araneus ventricosus genome elucidates the spidroin gene catalogue.</title>
        <authorList>
            <person name="Kono N."/>
            <person name="Nakamura H."/>
            <person name="Ohtoshi R."/>
            <person name="Moran D.A.P."/>
            <person name="Shinohara A."/>
            <person name="Yoshida Y."/>
            <person name="Fujiwara M."/>
            <person name="Mori M."/>
            <person name="Tomita M."/>
            <person name="Arakawa K."/>
        </authorList>
    </citation>
    <scope>NUCLEOTIDE SEQUENCE [LARGE SCALE GENOMIC DNA]</scope>
</reference>
<accession>A0A4Y2BV96</accession>
<proteinExistence type="predicted"/>
<dbReference type="InterPro" id="IPR036928">
    <property type="entry name" value="AS_sf"/>
</dbReference>
<dbReference type="EMBL" id="BGPR01000107">
    <property type="protein sequence ID" value="GBL95034.1"/>
    <property type="molecule type" value="Genomic_DNA"/>
</dbReference>
<gene>
    <name evidence="2" type="ORF">AVEN_187537_1</name>
</gene>
<comment type="caution">
    <text evidence="2">The sequence shown here is derived from an EMBL/GenBank/DDBJ whole genome shotgun (WGS) entry which is preliminary data.</text>
</comment>
<keyword evidence="3" id="KW-1185">Reference proteome</keyword>
<protein>
    <recommendedName>
        <fullName evidence="1">Amidase domain-containing protein</fullName>
    </recommendedName>
</protein>
<dbReference type="PANTHER" id="PTHR43372">
    <property type="entry name" value="FATTY-ACID AMIDE HYDROLASE"/>
    <property type="match status" value="1"/>
</dbReference>
<evidence type="ECO:0000313" key="3">
    <source>
        <dbReference type="Proteomes" id="UP000499080"/>
    </source>
</evidence>
<dbReference type="Gene3D" id="3.90.1300.10">
    <property type="entry name" value="Amidase signature (AS) domain"/>
    <property type="match status" value="1"/>
</dbReference>
<dbReference type="AlphaFoldDB" id="A0A4Y2BV96"/>
<dbReference type="InterPro" id="IPR023631">
    <property type="entry name" value="Amidase_dom"/>
</dbReference>
<feature type="domain" description="Amidase" evidence="1">
    <location>
        <begin position="15"/>
        <end position="103"/>
    </location>
</feature>
<dbReference type="Pfam" id="PF01425">
    <property type="entry name" value="Amidase"/>
    <property type="match status" value="1"/>
</dbReference>
<name>A0A4Y2BV96_ARAVE</name>
<dbReference type="InterPro" id="IPR052739">
    <property type="entry name" value="FAAH2"/>
</dbReference>